<gene>
    <name evidence="2" type="ORF">NPX13_g2175</name>
</gene>
<reference evidence="2" key="1">
    <citation type="submission" date="2022-07" db="EMBL/GenBank/DDBJ databases">
        <title>Genome Sequence of Xylaria arbuscula.</title>
        <authorList>
            <person name="Buettner E."/>
        </authorList>
    </citation>
    <scope>NUCLEOTIDE SEQUENCE</scope>
    <source>
        <strain evidence="2">VT107</strain>
    </source>
</reference>
<dbReference type="Pfam" id="PF08728">
    <property type="entry name" value="CRT10"/>
    <property type="match status" value="1"/>
</dbReference>
<feature type="compositionally biased region" description="Pro residues" evidence="1">
    <location>
        <begin position="39"/>
        <end position="49"/>
    </location>
</feature>
<dbReference type="AlphaFoldDB" id="A0A9W8NJN6"/>
<evidence type="ECO:0000256" key="1">
    <source>
        <dbReference type="SAM" id="MobiDB-lite"/>
    </source>
</evidence>
<evidence type="ECO:0000313" key="2">
    <source>
        <dbReference type="EMBL" id="KAJ3578386.1"/>
    </source>
</evidence>
<comment type="caution">
    <text evidence="2">The sequence shown here is derived from an EMBL/GenBank/DDBJ whole genome shotgun (WGS) entry which is preliminary data.</text>
</comment>
<feature type="region of interest" description="Disordered" evidence="1">
    <location>
        <begin position="34"/>
        <end position="122"/>
    </location>
</feature>
<sequence length="677" mass="76204">MSASHDLKVGECHCVSGLQRYGAKYLSKVPWQCDDFEPLPSPVHPPPGSPSDVPFDTLQDDVNSESDALLVQFDEHNGNGNGSEAGFEPAQATDELWDDSEDDEIDEDSQDSQDRDDETDGIPRIAPWRLNLTALSQRYNMYAVAYRGEVHISRIRSCVDHTVPTVPDLILEPPTSQLGESVGGYIDRDMPHQINHLIIGELGTEEILLLAYDDGDVIGYYNFQIEKALLYAESGNALEHSAPVTPFFHQNTGISTWGLAIHKQSRLIATSNNSSEVHMFAFALSPNVLPDEHLTSGQQGFICERRKYCNPPDPSFADLRARRSVNYYFIFEIPGHNIPNVAFSNDTDGSADKVLAIDIRQRLWVLDIWSSHSQCIRGLYDSYATSETRELVPRGWGILVLPQSSFLPTSSFKESLGLEPDEANYVFHKRYGYYIGIEKAFAHIKNNSIIHPWVRASYGDDLSLMRIMGVRLRRTAWHDDTRIDCWNAKADLEADGSVENPPIPCHNRPTYTGAGAVILRDGSSVMRTYETDIELVGSNTDVGIMFPNSISQIKPREHPPRLHFAGERLAHLIHVPELYLIAAGSMCGRVALITLTRPRNPHYSFKRGFKIEAILPRGTDESRQLRSISPLLGVTVGPIYTQSLGERRYRIILQYYDHRVLAYEIYRNDTTEELFVI</sequence>
<feature type="compositionally biased region" description="Acidic residues" evidence="1">
    <location>
        <begin position="95"/>
        <end position="120"/>
    </location>
</feature>
<proteinExistence type="predicted"/>
<organism evidence="2 3">
    <name type="scientific">Xylaria arbuscula</name>
    <dbReference type="NCBI Taxonomy" id="114810"/>
    <lineage>
        <taxon>Eukaryota</taxon>
        <taxon>Fungi</taxon>
        <taxon>Dikarya</taxon>
        <taxon>Ascomycota</taxon>
        <taxon>Pezizomycotina</taxon>
        <taxon>Sordariomycetes</taxon>
        <taxon>Xylariomycetidae</taxon>
        <taxon>Xylariales</taxon>
        <taxon>Xylariaceae</taxon>
        <taxon>Xylaria</taxon>
    </lineage>
</organism>
<evidence type="ECO:0000313" key="3">
    <source>
        <dbReference type="Proteomes" id="UP001148614"/>
    </source>
</evidence>
<keyword evidence="3" id="KW-1185">Reference proteome</keyword>
<dbReference type="InterPro" id="IPR014839">
    <property type="entry name" value="Crt10"/>
</dbReference>
<protein>
    <submittedName>
        <fullName evidence="2">Uncharacterized protein</fullName>
    </submittedName>
</protein>
<dbReference type="EMBL" id="JANPWZ010000221">
    <property type="protein sequence ID" value="KAJ3578386.1"/>
    <property type="molecule type" value="Genomic_DNA"/>
</dbReference>
<dbReference type="Proteomes" id="UP001148614">
    <property type="component" value="Unassembled WGS sequence"/>
</dbReference>
<accession>A0A9W8NJN6</accession>
<name>A0A9W8NJN6_9PEZI</name>
<dbReference type="VEuPathDB" id="FungiDB:F4678DRAFT_476049"/>